<dbReference type="Proteomes" id="UP000648984">
    <property type="component" value="Unassembled WGS sequence"/>
</dbReference>
<dbReference type="CDD" id="cd07185">
    <property type="entry name" value="OmpA_C-like"/>
    <property type="match status" value="1"/>
</dbReference>
<evidence type="ECO:0000256" key="4">
    <source>
        <dbReference type="PROSITE-ProRule" id="PRU00473"/>
    </source>
</evidence>
<keyword evidence="3" id="KW-0998">Cell outer membrane</keyword>
<evidence type="ECO:0000256" key="2">
    <source>
        <dbReference type="ARBA" id="ARBA00023136"/>
    </source>
</evidence>
<comment type="subcellular location">
    <subcellularLocation>
        <location evidence="1">Cell outer membrane</location>
    </subcellularLocation>
</comment>
<dbReference type="InterPro" id="IPR054121">
    <property type="entry name" value="ArfA_BON-like"/>
</dbReference>
<evidence type="ECO:0000313" key="7">
    <source>
        <dbReference type="EMBL" id="NMG76332.1"/>
    </source>
</evidence>
<keyword evidence="2 4" id="KW-0472">Membrane</keyword>
<proteinExistence type="predicted"/>
<dbReference type="Gene3D" id="3.30.1330.60">
    <property type="entry name" value="OmpA-like domain"/>
    <property type="match status" value="1"/>
</dbReference>
<dbReference type="EMBL" id="WTVQ01000030">
    <property type="protein sequence ID" value="NMG76332.1"/>
    <property type="molecule type" value="Genomic_DNA"/>
</dbReference>
<dbReference type="PRINTS" id="PR01021">
    <property type="entry name" value="OMPADOMAIN"/>
</dbReference>
<evidence type="ECO:0000256" key="5">
    <source>
        <dbReference type="SAM" id="SignalP"/>
    </source>
</evidence>
<evidence type="ECO:0000256" key="1">
    <source>
        <dbReference type="ARBA" id="ARBA00004442"/>
    </source>
</evidence>
<name>A0ABX1QFQ6_9RHOO</name>
<comment type="caution">
    <text evidence="7">The sequence shown here is derived from an EMBL/GenBank/DDBJ whole genome shotgun (WGS) entry which is preliminary data.</text>
</comment>
<feature type="domain" description="OmpA-like" evidence="6">
    <location>
        <begin position="149"/>
        <end position="264"/>
    </location>
</feature>
<reference evidence="7 8" key="1">
    <citation type="submission" date="2019-12" db="EMBL/GenBank/DDBJ databases">
        <title>Comparative genomics gives insights into the taxonomy of the Azoarcus-Aromatoleum group and reveals separate origins of nif in the plant-associated Azoarcus and non-plant-associated Aromatoleum sub-groups.</title>
        <authorList>
            <person name="Lafos M."/>
            <person name="Maluk M."/>
            <person name="Batista M."/>
            <person name="Junghare M."/>
            <person name="Carmona M."/>
            <person name="Faoro H."/>
            <person name="Cruz L.M."/>
            <person name="Battistoni F."/>
            <person name="De Souza E."/>
            <person name="Pedrosa F."/>
            <person name="Chen W.-M."/>
            <person name="Poole P.S."/>
            <person name="Dixon R.A."/>
            <person name="James E.K."/>
        </authorList>
    </citation>
    <scope>NUCLEOTIDE SEQUENCE [LARGE SCALE GENOMIC DNA]</scope>
    <source>
        <strain evidence="7 8">22Lin</strain>
    </source>
</reference>
<evidence type="ECO:0000256" key="3">
    <source>
        <dbReference type="ARBA" id="ARBA00023237"/>
    </source>
</evidence>
<dbReference type="PROSITE" id="PS51123">
    <property type="entry name" value="OMPA_2"/>
    <property type="match status" value="1"/>
</dbReference>
<organism evidence="7 8">
    <name type="scientific">Aromatoleum diolicum</name>
    <dbReference type="NCBI Taxonomy" id="75796"/>
    <lineage>
        <taxon>Bacteria</taxon>
        <taxon>Pseudomonadati</taxon>
        <taxon>Pseudomonadota</taxon>
        <taxon>Betaproteobacteria</taxon>
        <taxon>Rhodocyclales</taxon>
        <taxon>Rhodocyclaceae</taxon>
        <taxon>Aromatoleum</taxon>
    </lineage>
</organism>
<dbReference type="InterPro" id="IPR006664">
    <property type="entry name" value="OMP_bac"/>
</dbReference>
<gene>
    <name evidence="7" type="ORF">GPA25_16350</name>
</gene>
<dbReference type="SUPFAM" id="SSF103088">
    <property type="entry name" value="OmpA-like"/>
    <property type="match status" value="1"/>
</dbReference>
<dbReference type="InterPro" id="IPR050330">
    <property type="entry name" value="Bact_OuterMem_StrucFunc"/>
</dbReference>
<accession>A0ABX1QFQ6</accession>
<dbReference type="Gene3D" id="3.40.1520.20">
    <property type="match status" value="1"/>
</dbReference>
<dbReference type="Pfam" id="PF21923">
    <property type="entry name" value="BON_like"/>
    <property type="match status" value="1"/>
</dbReference>
<feature type="signal peptide" evidence="5">
    <location>
        <begin position="1"/>
        <end position="22"/>
    </location>
</feature>
<dbReference type="InterPro" id="IPR006665">
    <property type="entry name" value="OmpA-like"/>
</dbReference>
<dbReference type="PANTHER" id="PTHR30329">
    <property type="entry name" value="STATOR ELEMENT OF FLAGELLAR MOTOR COMPLEX"/>
    <property type="match status" value="1"/>
</dbReference>
<keyword evidence="8" id="KW-1185">Reference proteome</keyword>
<dbReference type="PANTHER" id="PTHR30329:SF21">
    <property type="entry name" value="LIPOPROTEIN YIAD-RELATED"/>
    <property type="match status" value="1"/>
</dbReference>
<sequence length="264" mass="27710">MIVRIKSALTAGLLLTATSLGAQQGHTPKPPPEAGDKVVVTGTVPDEAARTSIIARLRDVYTPELIVDRLEVGGVIAPPNWSANVNRVLGAGIRYVRQGQLDINGTQVAIKGHVANEARRQQIAGDIATALNSTYTVDNGLMAAGRAQTLLDQTLADRVVEFESGSAILTPAGANLLDEMVTTIVALENPQIQIVGHTDSSGNRMANIALSLARAETVKGYLASKGITAAGIDVLGAGPDRPVASNETPAGRAKNRRIEFRLQE</sequence>
<evidence type="ECO:0000313" key="8">
    <source>
        <dbReference type="Proteomes" id="UP000648984"/>
    </source>
</evidence>
<dbReference type="PRINTS" id="PR01023">
    <property type="entry name" value="NAFLGMOTY"/>
</dbReference>
<dbReference type="Pfam" id="PF00691">
    <property type="entry name" value="OmpA"/>
    <property type="match status" value="1"/>
</dbReference>
<keyword evidence="5" id="KW-0732">Signal</keyword>
<feature type="chain" id="PRO_5046089755" evidence="5">
    <location>
        <begin position="23"/>
        <end position="264"/>
    </location>
</feature>
<evidence type="ECO:0000259" key="6">
    <source>
        <dbReference type="PROSITE" id="PS51123"/>
    </source>
</evidence>
<protein>
    <submittedName>
        <fullName evidence="7">OmpA family protein</fullName>
    </submittedName>
</protein>
<dbReference type="InterPro" id="IPR036737">
    <property type="entry name" value="OmpA-like_sf"/>
</dbReference>